<reference evidence="2" key="2">
    <citation type="submission" date="2015-01" db="EMBL/GenBank/DDBJ databases">
        <title>Evolutionary Origins and Diversification of the Mycorrhizal Mutualists.</title>
        <authorList>
            <consortium name="DOE Joint Genome Institute"/>
            <consortium name="Mycorrhizal Genomics Consortium"/>
            <person name="Kohler A."/>
            <person name="Kuo A."/>
            <person name="Nagy L.G."/>
            <person name="Floudas D."/>
            <person name="Copeland A."/>
            <person name="Barry K.W."/>
            <person name="Cichocki N."/>
            <person name="Veneault-Fourrey C."/>
            <person name="LaButti K."/>
            <person name="Lindquist E.A."/>
            <person name="Lipzen A."/>
            <person name="Lundell T."/>
            <person name="Morin E."/>
            <person name="Murat C."/>
            <person name="Riley R."/>
            <person name="Ohm R."/>
            <person name="Sun H."/>
            <person name="Tunlid A."/>
            <person name="Henrissat B."/>
            <person name="Grigoriev I.V."/>
            <person name="Hibbett D.S."/>
            <person name="Martin F."/>
        </authorList>
    </citation>
    <scope>NUCLEOTIDE SEQUENCE [LARGE SCALE GENOMIC DNA]</scope>
    <source>
        <strain evidence="2">Foug A</strain>
    </source>
</reference>
<accession>A0A0C2ZJP6</accession>
<organism evidence="1 2">
    <name type="scientific">Scleroderma citrinum Foug A</name>
    <dbReference type="NCBI Taxonomy" id="1036808"/>
    <lineage>
        <taxon>Eukaryota</taxon>
        <taxon>Fungi</taxon>
        <taxon>Dikarya</taxon>
        <taxon>Basidiomycota</taxon>
        <taxon>Agaricomycotina</taxon>
        <taxon>Agaricomycetes</taxon>
        <taxon>Agaricomycetidae</taxon>
        <taxon>Boletales</taxon>
        <taxon>Sclerodermatineae</taxon>
        <taxon>Sclerodermataceae</taxon>
        <taxon>Scleroderma</taxon>
    </lineage>
</organism>
<protein>
    <submittedName>
        <fullName evidence="1">Uncharacterized protein</fullName>
    </submittedName>
</protein>
<gene>
    <name evidence="1" type="ORF">SCLCIDRAFT_856516</name>
</gene>
<dbReference type="STRING" id="1036808.A0A0C2ZJP6"/>
<evidence type="ECO:0000313" key="1">
    <source>
        <dbReference type="EMBL" id="KIM61818.1"/>
    </source>
</evidence>
<dbReference type="SUPFAM" id="SSF52540">
    <property type="entry name" value="P-loop containing nucleoside triphosphate hydrolases"/>
    <property type="match status" value="1"/>
</dbReference>
<keyword evidence="2" id="KW-1185">Reference proteome</keyword>
<dbReference type="Gene3D" id="3.40.50.300">
    <property type="entry name" value="P-loop containing nucleotide triphosphate hydrolases"/>
    <property type="match status" value="1"/>
</dbReference>
<dbReference type="Proteomes" id="UP000053989">
    <property type="component" value="Unassembled WGS sequence"/>
</dbReference>
<dbReference type="EMBL" id="KN822047">
    <property type="protein sequence ID" value="KIM61818.1"/>
    <property type="molecule type" value="Genomic_DNA"/>
</dbReference>
<evidence type="ECO:0000313" key="2">
    <source>
        <dbReference type="Proteomes" id="UP000053989"/>
    </source>
</evidence>
<dbReference type="AlphaFoldDB" id="A0A0C2ZJP6"/>
<name>A0A0C2ZJP6_9AGAM</name>
<proteinExistence type="predicted"/>
<dbReference type="HOGENOM" id="CLU_023805_2_2_1"/>
<dbReference type="OrthoDB" id="391988at2759"/>
<reference evidence="1 2" key="1">
    <citation type="submission" date="2014-04" db="EMBL/GenBank/DDBJ databases">
        <authorList>
            <consortium name="DOE Joint Genome Institute"/>
            <person name="Kuo A."/>
            <person name="Kohler A."/>
            <person name="Nagy L.G."/>
            <person name="Floudas D."/>
            <person name="Copeland A."/>
            <person name="Barry K.W."/>
            <person name="Cichocki N."/>
            <person name="Veneault-Fourrey C."/>
            <person name="LaButti K."/>
            <person name="Lindquist E.A."/>
            <person name="Lipzen A."/>
            <person name="Lundell T."/>
            <person name="Morin E."/>
            <person name="Murat C."/>
            <person name="Sun H."/>
            <person name="Tunlid A."/>
            <person name="Henrissat B."/>
            <person name="Grigoriev I.V."/>
            <person name="Hibbett D.S."/>
            <person name="Martin F."/>
            <person name="Nordberg H.P."/>
            <person name="Cantor M.N."/>
            <person name="Hua S.X."/>
        </authorList>
    </citation>
    <scope>NUCLEOTIDE SEQUENCE [LARGE SCALE GENOMIC DNA]</scope>
    <source>
        <strain evidence="1 2">Foug A</strain>
    </source>
</reference>
<sequence>MPESSQILRISRIELQNAGKVESAQLTIGSSKYEVQKQQDNILSAMFSPPLEVQEPFYLWLNWTVWLLWIRKWSRQKISIDPSEVLPNLEGCQFRKVQGNVTIVLDIIPPAQPPDCPATCYGPILTHSGLLMPSTEEILKQCPRFRILVMGKTGVGKTSLINGAFGIDNARSEHDEPGEANIDTPMFSELNDRFVLHDSKGFEAGEDDNLSKVKAFIKHRKNHEDVKEQLHAVWLTFQVPLDMFGQRLMEVGMEEFLQEKSNTLGDIPTIFVFTKYDKLTEHVERRWILSRTNYTQTDVDLEADQYLQQHCIQPIQDLTKQSDIPYIAVSSRTRYAGTLKRLTELTHEKVSEYFTQQHEMWPSPVPAVTAMAQRVVPWLNIEESINVGKRKYWNAVFAGVDFSGYTIKDCLDVIHTDIVKVWNFYDPSGILLGGDFRDFMMRVVDTLNENPTKAIAPSNAFAMPK</sequence>
<dbReference type="InterPro" id="IPR027417">
    <property type="entry name" value="P-loop_NTPase"/>
</dbReference>
<dbReference type="InParanoid" id="A0A0C2ZJP6"/>